<dbReference type="EMBL" id="MW142017">
    <property type="protein sequence ID" value="QRM13582.1"/>
    <property type="molecule type" value="Genomic_DNA"/>
</dbReference>
<organismHost>
    <name type="scientific">Vertebrata</name>
    <name type="common">vertebrates</name>
    <dbReference type="NCBI Taxonomy" id="7742"/>
</organismHost>
<proteinExistence type="predicted"/>
<name>A0A891M0U8_FOWPV</name>
<feature type="transmembrane region" description="Helical" evidence="1">
    <location>
        <begin position="6"/>
        <end position="25"/>
    </location>
</feature>
<keyword evidence="1" id="KW-0472">Membrane</keyword>
<reference evidence="2" key="1">
    <citation type="journal article" date="2021" name="Arch. Virol.">
        <title>Characterisation of an Australian fowlpox virus carrying a near-full-length provirus of reticuloendotheliosis virus.</title>
        <authorList>
            <person name="Sarker S."/>
            <person name="Athukorala A."/>
            <person name="Bowden T.R."/>
            <person name="Boyle D.B."/>
        </authorList>
    </citation>
    <scope>NUCLEOTIDE SEQUENCE</scope>
    <source>
        <strain evidence="2">FWPV-S</strain>
    </source>
</reference>
<dbReference type="Proteomes" id="UP000627101">
    <property type="component" value="Segment"/>
</dbReference>
<organism evidence="2">
    <name type="scientific">Fowlpox virus</name>
    <name type="common">FPV</name>
    <dbReference type="NCBI Taxonomy" id="10261"/>
    <lineage>
        <taxon>Viruses</taxon>
        <taxon>Varidnaviria</taxon>
        <taxon>Bamfordvirae</taxon>
        <taxon>Nucleocytoviricota</taxon>
        <taxon>Pokkesviricetes</taxon>
        <taxon>Chitovirales</taxon>
        <taxon>Poxviridae</taxon>
        <taxon>Chordopoxvirinae</taxon>
        <taxon>Avipoxvirus</taxon>
        <taxon>Avipoxvirus fowlpox</taxon>
    </lineage>
</organism>
<keyword evidence="1" id="KW-1133">Transmembrane helix</keyword>
<evidence type="ECO:0000256" key="1">
    <source>
        <dbReference type="SAM" id="Phobius"/>
    </source>
</evidence>
<protein>
    <submittedName>
        <fullName evidence="2">Uncharacterized protein</fullName>
    </submittedName>
</protein>
<keyword evidence="1" id="KW-0812">Transmembrane</keyword>
<evidence type="ECO:0000313" key="2">
    <source>
        <dbReference type="EMBL" id="QRM13582.1"/>
    </source>
</evidence>
<sequence>MVGILLYFIILLIFCVSYRLYIHILRHINTYLFFMFYDIDKNEYNNLITY</sequence>
<accession>A0A891M0U8</accession>